<protein>
    <recommendedName>
        <fullName evidence="1">Transposase InsH N-terminal domain-containing protein</fullName>
    </recommendedName>
</protein>
<gene>
    <name evidence="2" type="ORF">GO606_01195</name>
</gene>
<dbReference type="InterPro" id="IPR008490">
    <property type="entry name" value="Transposase_InsH_N"/>
</dbReference>
<feature type="domain" description="Transposase InsH N-terminal" evidence="1">
    <location>
        <begin position="12"/>
        <end position="51"/>
    </location>
</feature>
<dbReference type="EMBL" id="WTVG01000002">
    <property type="protein sequence ID" value="NMG23352.1"/>
    <property type="molecule type" value="Genomic_DNA"/>
</dbReference>
<name>A0ABX1PFT0_9RHOO</name>
<accession>A0ABX1PFT0</accession>
<dbReference type="Proteomes" id="UP000615989">
    <property type="component" value="Unassembled WGS sequence"/>
</dbReference>
<evidence type="ECO:0000259" key="1">
    <source>
        <dbReference type="Pfam" id="PF05598"/>
    </source>
</evidence>
<proteinExistence type="predicted"/>
<sequence>MRIITSRGKEGLLKALLRQILLSIRSRRLLVECLDYHLFYRWFVGPSIADPM</sequence>
<evidence type="ECO:0000313" key="2">
    <source>
        <dbReference type="EMBL" id="NMG23352.1"/>
    </source>
</evidence>
<comment type="caution">
    <text evidence="2">The sequence shown here is derived from an EMBL/GenBank/DDBJ whole genome shotgun (WGS) entry which is preliminary data.</text>
</comment>
<evidence type="ECO:0000313" key="3">
    <source>
        <dbReference type="Proteomes" id="UP000615989"/>
    </source>
</evidence>
<dbReference type="Pfam" id="PF05598">
    <property type="entry name" value="DUF772"/>
    <property type="match status" value="1"/>
</dbReference>
<reference evidence="2" key="1">
    <citation type="submission" date="2019-12" db="EMBL/GenBank/DDBJ databases">
        <title>Comparative genomics gives insights into the taxonomy of the Azoarcus-Aromatoleum group and reveals separate origins of nif in the plant-associated Azoarcus and non-plant-associated Aromatoleum sub-groups.</title>
        <authorList>
            <person name="Lafos M."/>
            <person name="Maluk M."/>
            <person name="Batista M."/>
            <person name="Junghare M."/>
            <person name="Carmona M."/>
            <person name="Faoro H."/>
            <person name="Cruz L.M."/>
            <person name="Battistoni F."/>
            <person name="De Souza E."/>
            <person name="Pedrosa F."/>
            <person name="Chen W.-M."/>
            <person name="Poole P.S."/>
            <person name="Dixon R.A."/>
            <person name="James E.K."/>
        </authorList>
    </citation>
    <scope>NUCLEOTIDE SEQUENCE</scope>
    <source>
        <strain evidence="2">LuFRes1</strain>
    </source>
</reference>
<keyword evidence="3" id="KW-1185">Reference proteome</keyword>
<organism evidence="2 3">
    <name type="scientific">Aromatoleum anaerobium</name>
    <dbReference type="NCBI Taxonomy" id="182180"/>
    <lineage>
        <taxon>Bacteria</taxon>
        <taxon>Pseudomonadati</taxon>
        <taxon>Pseudomonadota</taxon>
        <taxon>Betaproteobacteria</taxon>
        <taxon>Rhodocyclales</taxon>
        <taxon>Rhodocyclaceae</taxon>
        <taxon>Aromatoleum</taxon>
    </lineage>
</organism>